<protein>
    <submittedName>
        <fullName evidence="2">dTDP-4-dehydrorhamnose reductase</fullName>
    </submittedName>
</protein>
<dbReference type="PANTHER" id="PTHR10491">
    <property type="entry name" value="DTDP-4-DEHYDRORHAMNOSE REDUCTASE"/>
    <property type="match status" value="1"/>
</dbReference>
<accession>A0A1N7GD75</accession>
<evidence type="ECO:0000313" key="2">
    <source>
        <dbReference type="EMBL" id="SIS10511.1"/>
    </source>
</evidence>
<dbReference type="AlphaFoldDB" id="A0A1N7GD75"/>
<dbReference type="Proteomes" id="UP000185936">
    <property type="component" value="Unassembled WGS sequence"/>
</dbReference>
<gene>
    <name evidence="2" type="ORF">SAMN05421752_11175</name>
</gene>
<feature type="domain" description="RmlD-like substrate binding" evidence="1">
    <location>
        <begin position="1"/>
        <end position="293"/>
    </location>
</feature>
<proteinExistence type="predicted"/>
<name>A0A1N7GD75_9EURY</name>
<dbReference type="RefSeq" id="WP_076609961.1">
    <property type="nucleotide sequence ID" value="NZ_FTNR01000011.1"/>
</dbReference>
<dbReference type="CDD" id="cd05254">
    <property type="entry name" value="dTDP_HR_like_SDR_e"/>
    <property type="match status" value="1"/>
</dbReference>
<dbReference type="Gene3D" id="3.40.50.720">
    <property type="entry name" value="NAD(P)-binding Rossmann-like Domain"/>
    <property type="match status" value="1"/>
</dbReference>
<dbReference type="NCBIfam" id="TIGR01214">
    <property type="entry name" value="rmlD"/>
    <property type="match status" value="1"/>
</dbReference>
<keyword evidence="3" id="KW-1185">Reference proteome</keyword>
<organism evidence="2 3">
    <name type="scientific">Natronorubrum thiooxidans</name>
    <dbReference type="NCBI Taxonomy" id="308853"/>
    <lineage>
        <taxon>Archaea</taxon>
        <taxon>Methanobacteriati</taxon>
        <taxon>Methanobacteriota</taxon>
        <taxon>Stenosarchaea group</taxon>
        <taxon>Halobacteria</taxon>
        <taxon>Halobacteriales</taxon>
        <taxon>Natrialbaceae</taxon>
        <taxon>Natronorubrum</taxon>
    </lineage>
</organism>
<evidence type="ECO:0000313" key="3">
    <source>
        <dbReference type="Proteomes" id="UP000185936"/>
    </source>
</evidence>
<dbReference type="PANTHER" id="PTHR10491:SF4">
    <property type="entry name" value="METHIONINE ADENOSYLTRANSFERASE 2 SUBUNIT BETA"/>
    <property type="match status" value="1"/>
</dbReference>
<sequence>MSVLVLGANGLVGSSLVRTCLDRGIAVSGTYHTEQPAFDVDLFELDIRDTQRVRAVIEQVEPDAVVNCAAYTDVDGCEENPELARGVNADAPGVLAEECAERGISFVHLSTDYVFDGEAEEPYTEDDDPNPIQVYGETKLEGERRVLETHSETVVCRLSFVWGRHGATGDLEGFPAWVLGRARDGESVPLFTDQWVTPTRAGYAAEVVLDLLERDSEGVFHVACLDEVTPYKFGQLVIQTANENQSLLTRGSTTDVDRDACRPQDTCLSTALLGQILESKPPELETEIEIILND</sequence>
<dbReference type="OrthoDB" id="4907at2157"/>
<dbReference type="SUPFAM" id="SSF51735">
    <property type="entry name" value="NAD(P)-binding Rossmann-fold domains"/>
    <property type="match status" value="1"/>
</dbReference>
<dbReference type="InterPro" id="IPR005913">
    <property type="entry name" value="dTDP_dehydrorham_reduct"/>
</dbReference>
<dbReference type="STRING" id="308853.SAMN05421752_11175"/>
<reference evidence="3" key="1">
    <citation type="submission" date="2017-01" db="EMBL/GenBank/DDBJ databases">
        <authorList>
            <person name="Varghese N."/>
            <person name="Submissions S."/>
        </authorList>
    </citation>
    <scope>NUCLEOTIDE SEQUENCE [LARGE SCALE GENOMIC DNA]</scope>
    <source>
        <strain evidence="3">type strain: HArc-</strain>
    </source>
</reference>
<dbReference type="EMBL" id="FTNR01000011">
    <property type="protein sequence ID" value="SIS10511.1"/>
    <property type="molecule type" value="Genomic_DNA"/>
</dbReference>
<dbReference type="InterPro" id="IPR036291">
    <property type="entry name" value="NAD(P)-bd_dom_sf"/>
</dbReference>
<dbReference type="Pfam" id="PF04321">
    <property type="entry name" value="RmlD_sub_bind"/>
    <property type="match status" value="1"/>
</dbReference>
<evidence type="ECO:0000259" key="1">
    <source>
        <dbReference type="Pfam" id="PF04321"/>
    </source>
</evidence>
<dbReference type="InterPro" id="IPR029903">
    <property type="entry name" value="RmlD-like-bd"/>
</dbReference>